<dbReference type="EMBL" id="VYZN01000017">
    <property type="protein sequence ID" value="KAE9537966.1"/>
    <property type="molecule type" value="Genomic_DNA"/>
</dbReference>
<proteinExistence type="predicted"/>
<keyword evidence="2" id="KW-1185">Reference proteome</keyword>
<evidence type="ECO:0000313" key="1">
    <source>
        <dbReference type="EMBL" id="KAE9537966.1"/>
    </source>
</evidence>
<organism evidence="1 2">
    <name type="scientific">Aphis glycines</name>
    <name type="common">Soybean aphid</name>
    <dbReference type="NCBI Taxonomy" id="307491"/>
    <lineage>
        <taxon>Eukaryota</taxon>
        <taxon>Metazoa</taxon>
        <taxon>Ecdysozoa</taxon>
        <taxon>Arthropoda</taxon>
        <taxon>Hexapoda</taxon>
        <taxon>Insecta</taxon>
        <taxon>Pterygota</taxon>
        <taxon>Neoptera</taxon>
        <taxon>Paraneoptera</taxon>
        <taxon>Hemiptera</taxon>
        <taxon>Sternorrhyncha</taxon>
        <taxon>Aphidomorpha</taxon>
        <taxon>Aphidoidea</taxon>
        <taxon>Aphididae</taxon>
        <taxon>Aphidini</taxon>
        <taxon>Aphis</taxon>
        <taxon>Aphis</taxon>
    </lineage>
</organism>
<name>A0A6G0TUM6_APHGL</name>
<comment type="caution">
    <text evidence="1">The sequence shown here is derived from an EMBL/GenBank/DDBJ whole genome shotgun (WGS) entry which is preliminary data.</text>
</comment>
<dbReference type="AlphaFoldDB" id="A0A6G0TUM6"/>
<sequence length="205" mass="23582">MGEKSNNQSHCNRMPKILPITIKCYLPNLTLKFDQENAEIILYFCEIWANIIICSKSYFVCNNLSFNPNLTCPILLTDLLLNYEVYCGIFTSQDLSNFSTSIFPRNPVIPVMKTTPSLNVSLIDINAEKKINLQIDRKYLRLFDLNRVLAYFSQKVQLFSVNKISENSFTTHDSERSDECIDSTMMCVFFCVSVYSITSRNNSSI</sequence>
<reference evidence="1 2" key="1">
    <citation type="submission" date="2019-08" db="EMBL/GenBank/DDBJ databases">
        <title>The genome of the soybean aphid Biotype 1, its phylome, world population structure and adaptation to the North American continent.</title>
        <authorList>
            <person name="Giordano R."/>
            <person name="Donthu R.K."/>
            <person name="Hernandez A.G."/>
            <person name="Wright C.L."/>
            <person name="Zimin A.V."/>
        </authorList>
    </citation>
    <scope>NUCLEOTIDE SEQUENCE [LARGE SCALE GENOMIC DNA]</scope>
    <source>
        <tissue evidence="1">Whole aphids</tissue>
    </source>
</reference>
<protein>
    <submittedName>
        <fullName evidence="1">Uncharacterized protein</fullName>
    </submittedName>
</protein>
<dbReference type="Proteomes" id="UP000475862">
    <property type="component" value="Unassembled WGS sequence"/>
</dbReference>
<accession>A0A6G0TUM6</accession>
<gene>
    <name evidence="1" type="ORF">AGLY_005938</name>
</gene>
<evidence type="ECO:0000313" key="2">
    <source>
        <dbReference type="Proteomes" id="UP000475862"/>
    </source>
</evidence>